<dbReference type="Proteomes" id="UP001444071">
    <property type="component" value="Unassembled WGS sequence"/>
</dbReference>
<accession>A0ABV0VNA7</accession>
<proteinExistence type="predicted"/>
<organism evidence="1 2">
    <name type="scientific">Xenotaenia resolanae</name>
    <dbReference type="NCBI Taxonomy" id="208358"/>
    <lineage>
        <taxon>Eukaryota</taxon>
        <taxon>Metazoa</taxon>
        <taxon>Chordata</taxon>
        <taxon>Craniata</taxon>
        <taxon>Vertebrata</taxon>
        <taxon>Euteleostomi</taxon>
        <taxon>Actinopterygii</taxon>
        <taxon>Neopterygii</taxon>
        <taxon>Teleostei</taxon>
        <taxon>Neoteleostei</taxon>
        <taxon>Acanthomorphata</taxon>
        <taxon>Ovalentaria</taxon>
        <taxon>Atherinomorphae</taxon>
        <taxon>Cyprinodontiformes</taxon>
        <taxon>Goodeidae</taxon>
        <taxon>Xenotaenia</taxon>
    </lineage>
</organism>
<dbReference type="EMBL" id="JAHRIM010000024">
    <property type="protein sequence ID" value="MEQ2257901.1"/>
    <property type="molecule type" value="Genomic_DNA"/>
</dbReference>
<reference evidence="1 2" key="1">
    <citation type="submission" date="2021-06" db="EMBL/GenBank/DDBJ databases">
        <authorList>
            <person name="Palmer J.M."/>
        </authorList>
    </citation>
    <scope>NUCLEOTIDE SEQUENCE [LARGE SCALE GENOMIC DNA]</scope>
    <source>
        <strain evidence="1 2">XR_2019</strain>
        <tissue evidence="1">Muscle</tissue>
    </source>
</reference>
<gene>
    <name evidence="1" type="ORF">XENORESO_006652</name>
</gene>
<protein>
    <submittedName>
        <fullName evidence="1">Uncharacterized protein</fullName>
    </submittedName>
</protein>
<evidence type="ECO:0000313" key="2">
    <source>
        <dbReference type="Proteomes" id="UP001444071"/>
    </source>
</evidence>
<sequence length="105" mass="11986">MCSETDPHHDAAPTMLHSSVLRFEHLIVISTRMHFGMMAKKFHCLPHLTIKRFFNSYLSCSCGQLQISVRFDFGALVSFWFCIPCQRKTCFTLESHIGVKAVSCS</sequence>
<name>A0ABV0VNA7_9TELE</name>
<evidence type="ECO:0000313" key="1">
    <source>
        <dbReference type="EMBL" id="MEQ2257901.1"/>
    </source>
</evidence>
<keyword evidence="2" id="KW-1185">Reference proteome</keyword>
<comment type="caution">
    <text evidence="1">The sequence shown here is derived from an EMBL/GenBank/DDBJ whole genome shotgun (WGS) entry which is preliminary data.</text>
</comment>